<dbReference type="SUPFAM" id="SSF56112">
    <property type="entry name" value="Protein kinase-like (PK-like)"/>
    <property type="match status" value="1"/>
</dbReference>
<dbReference type="InterPro" id="IPR011009">
    <property type="entry name" value="Kinase-like_dom_sf"/>
</dbReference>
<dbReference type="Pfam" id="PF02816">
    <property type="entry name" value="Alpha_kinase"/>
    <property type="match status" value="1"/>
</dbReference>
<proteinExistence type="predicted"/>
<sequence>MYGEHLNKPKKAIVKLRRFRAGTEHFWEPRLDSNTHAAGVASAFTDKTGAGKITFVQQYLAPLKGYSRWDKICRSMKQYDFRDFKKDEIVLIEPLLSDTMVFFKGDIILDAFSHFSFIEGNHQSVIAIFKGAKSGNEYHLITPKILQKQKEINEFFDDHDCNDLCVGWSKPDVKITTDTPLFHIPVPSENLKLQRQTSVRVQEPGEHASQIKIPHRSPGILRNPSAPPQEQSSASSSKKKVTTIMHAVYVHEDPKQDEKGRRGSVHKHDEKVRRGSLKIHDEKERHGSVKRSSVPYIDNAIRKDRSDSHVHVLKRTNTEHRSPSSKNRPVRVQTMDVQNVRIPKKMNAQSTEKPEIKPKPEIKQKPEVKPKPEIKPKPKLKKQERIDNENDADDKYGVQKMAVQDELRLRLSKIAVKEKQDPKLKLHEKPVEETNSVQYLPDRLPKVVNKEQMFPISNLREMSTEQINDTPESQPEKVILVPHLDKNESEKLSDTQELPNTSLRESSINSSGIAAAESPKCNDSVSERKVKSKKSLRKQATIAS</sequence>
<gene>
    <name evidence="6" type="ORF">MCOR_1108</name>
</gene>
<evidence type="ECO:0000313" key="6">
    <source>
        <dbReference type="EMBL" id="CAC5357431.1"/>
    </source>
</evidence>
<evidence type="ECO:0000313" key="7">
    <source>
        <dbReference type="Proteomes" id="UP000507470"/>
    </source>
</evidence>
<reference evidence="6 7" key="1">
    <citation type="submission" date="2020-06" db="EMBL/GenBank/DDBJ databases">
        <authorList>
            <person name="Li R."/>
            <person name="Bekaert M."/>
        </authorList>
    </citation>
    <scope>NUCLEOTIDE SEQUENCE [LARGE SCALE GENOMIC DNA]</scope>
    <source>
        <strain evidence="7">wild</strain>
    </source>
</reference>
<evidence type="ECO:0000256" key="2">
    <source>
        <dbReference type="ARBA" id="ARBA00022679"/>
    </source>
</evidence>
<feature type="compositionally biased region" description="Basic and acidic residues" evidence="4">
    <location>
        <begin position="483"/>
        <end position="494"/>
    </location>
</feature>
<keyword evidence="3" id="KW-0418">Kinase</keyword>
<feature type="compositionally biased region" description="Basic and acidic residues" evidence="4">
    <location>
        <begin position="249"/>
        <end position="287"/>
    </location>
</feature>
<protein>
    <recommendedName>
        <fullName evidence="5">Alpha-type protein kinase domain-containing protein</fullName>
    </recommendedName>
</protein>
<keyword evidence="1" id="KW-0723">Serine/threonine-protein kinase</keyword>
<dbReference type="Gene3D" id="3.20.200.10">
    <property type="entry name" value="MHCK/EF2 kinase"/>
    <property type="match status" value="1"/>
</dbReference>
<feature type="region of interest" description="Disordered" evidence="4">
    <location>
        <begin position="194"/>
        <end position="397"/>
    </location>
</feature>
<keyword evidence="2" id="KW-0808">Transferase</keyword>
<dbReference type="OrthoDB" id="301415at2759"/>
<dbReference type="AlphaFoldDB" id="A0A6J7ZZD6"/>
<feature type="region of interest" description="Disordered" evidence="4">
    <location>
        <begin position="483"/>
        <end position="544"/>
    </location>
</feature>
<feature type="compositionally biased region" description="Basic and acidic residues" evidence="4">
    <location>
        <begin position="300"/>
        <end position="322"/>
    </location>
</feature>
<feature type="compositionally biased region" description="Polar residues" evidence="4">
    <location>
        <begin position="495"/>
        <end position="512"/>
    </location>
</feature>
<dbReference type="EMBL" id="CACVKT020000204">
    <property type="protein sequence ID" value="CAC5357431.1"/>
    <property type="molecule type" value="Genomic_DNA"/>
</dbReference>
<dbReference type="GO" id="GO:0005524">
    <property type="term" value="F:ATP binding"/>
    <property type="evidence" value="ECO:0007669"/>
    <property type="project" value="InterPro"/>
</dbReference>
<dbReference type="Proteomes" id="UP000507470">
    <property type="component" value="Unassembled WGS sequence"/>
</dbReference>
<dbReference type="InterPro" id="IPR004166">
    <property type="entry name" value="a-kinase_dom"/>
</dbReference>
<feature type="domain" description="Alpha-type protein kinase" evidence="5">
    <location>
        <begin position="108"/>
        <end position="165"/>
    </location>
</feature>
<evidence type="ECO:0000256" key="4">
    <source>
        <dbReference type="SAM" id="MobiDB-lite"/>
    </source>
</evidence>
<accession>A0A6J7ZZD6</accession>
<keyword evidence="7" id="KW-1185">Reference proteome</keyword>
<evidence type="ECO:0000256" key="1">
    <source>
        <dbReference type="ARBA" id="ARBA00022527"/>
    </source>
</evidence>
<feature type="compositionally biased region" description="Basic and acidic residues" evidence="4">
    <location>
        <begin position="352"/>
        <end position="397"/>
    </location>
</feature>
<evidence type="ECO:0000256" key="3">
    <source>
        <dbReference type="ARBA" id="ARBA00022777"/>
    </source>
</evidence>
<dbReference type="GO" id="GO:0004674">
    <property type="term" value="F:protein serine/threonine kinase activity"/>
    <property type="evidence" value="ECO:0007669"/>
    <property type="project" value="UniProtKB-KW"/>
</dbReference>
<organism evidence="6 7">
    <name type="scientific">Mytilus coruscus</name>
    <name type="common">Sea mussel</name>
    <dbReference type="NCBI Taxonomy" id="42192"/>
    <lineage>
        <taxon>Eukaryota</taxon>
        <taxon>Metazoa</taxon>
        <taxon>Spiralia</taxon>
        <taxon>Lophotrochozoa</taxon>
        <taxon>Mollusca</taxon>
        <taxon>Bivalvia</taxon>
        <taxon>Autobranchia</taxon>
        <taxon>Pteriomorphia</taxon>
        <taxon>Mytilida</taxon>
        <taxon>Mytiloidea</taxon>
        <taxon>Mytilidae</taxon>
        <taxon>Mytilinae</taxon>
        <taxon>Mytilus</taxon>
    </lineage>
</organism>
<name>A0A6J7ZZD6_MYTCO</name>
<evidence type="ECO:0000259" key="5">
    <source>
        <dbReference type="Pfam" id="PF02816"/>
    </source>
</evidence>